<dbReference type="Proteomes" id="UP000019487">
    <property type="component" value="Unassembled WGS sequence"/>
</dbReference>
<name>W9C431_SCLBF</name>
<dbReference type="SUPFAM" id="SSF56059">
    <property type="entry name" value="Glutathione synthetase ATP-binding domain-like"/>
    <property type="match status" value="1"/>
</dbReference>
<gene>
    <name evidence="1" type="ORF">SBOR_9157</name>
</gene>
<evidence type="ECO:0000313" key="2">
    <source>
        <dbReference type="Proteomes" id="UP000019487"/>
    </source>
</evidence>
<evidence type="ECO:0008006" key="3">
    <source>
        <dbReference type="Google" id="ProtNLM"/>
    </source>
</evidence>
<accession>W9C431</accession>
<proteinExistence type="predicted"/>
<dbReference type="AlphaFoldDB" id="W9C431"/>
<evidence type="ECO:0000313" key="1">
    <source>
        <dbReference type="EMBL" id="ESZ90463.1"/>
    </source>
</evidence>
<organism evidence="1 2">
    <name type="scientific">Sclerotinia borealis (strain F-4128)</name>
    <dbReference type="NCBI Taxonomy" id="1432307"/>
    <lineage>
        <taxon>Eukaryota</taxon>
        <taxon>Fungi</taxon>
        <taxon>Dikarya</taxon>
        <taxon>Ascomycota</taxon>
        <taxon>Pezizomycotina</taxon>
        <taxon>Leotiomycetes</taxon>
        <taxon>Helotiales</taxon>
        <taxon>Sclerotiniaceae</taxon>
        <taxon>Sclerotinia</taxon>
    </lineage>
</organism>
<reference evidence="1 2" key="1">
    <citation type="journal article" date="2014" name="Genome Announc.">
        <title>Draft genome sequence of Sclerotinia borealis, a psychrophilic plant pathogenic fungus.</title>
        <authorList>
            <person name="Mardanov A.V."/>
            <person name="Beletsky A.V."/>
            <person name="Kadnikov V.V."/>
            <person name="Ignatov A.N."/>
            <person name="Ravin N.V."/>
        </authorList>
    </citation>
    <scope>NUCLEOTIDE SEQUENCE [LARGE SCALE GENOMIC DNA]</scope>
    <source>
        <strain evidence="2">F-4157</strain>
    </source>
</reference>
<dbReference type="OrthoDB" id="2117718at2759"/>
<dbReference type="STRING" id="1432307.W9C431"/>
<dbReference type="EMBL" id="AYSA01000626">
    <property type="protein sequence ID" value="ESZ90463.1"/>
    <property type="molecule type" value="Genomic_DNA"/>
</dbReference>
<dbReference type="HOGENOM" id="CLU_022205_1_0_1"/>
<keyword evidence="2" id="KW-1185">Reference proteome</keyword>
<sequence length="499" mass="57003">MEKPTSHLLQQVHVRPGPRSNQLVTEYNVDNSVYVQEHEKFQNCLLQRCPADLWPAEAYQTACPRPIFIHKRHQQRLRDLHDALTAAITDIVERWWTDKDARFPDRMPLKKQEEDLLQWMEEQVVSKKLPMYRECRGSWRPDFLVEDVIDDMGEAVENYRITEINARFSFNAFILGTIAHEGLQDIGVGSNGLKCATDPIELLNGVMSLFRTDSPLHLLKGREKGMDIHMLLHIIQQRFGITPRLITPADLRLLPLAHGSGYRLCSVVKENVNIPRPPSTWRTNEEELVEEIHQVGLELHQSELLALEPEMLRQISLRCFNDFRSILLTHDKRMLGIVKQELESLVSRRVITTAQAHTLDQGIADTILPGSVELEHLVHLSQRFPELRYESLLKPIRSGKGAGIVFGDELKSEEWISALKLQLNSQIASGACVVQRRIIPHLYDLVLESSGVRVQYPLIGTYFVVHGKLLGFGGWRSSRDKICAVSHGGSWICSVMNHN</sequence>
<comment type="caution">
    <text evidence="1">The sequence shown here is derived from an EMBL/GenBank/DDBJ whole genome shotgun (WGS) entry which is preliminary data.</text>
</comment>
<protein>
    <recommendedName>
        <fullName evidence="3">Taurine catabolism dioxygenase TauD</fullName>
    </recommendedName>
</protein>